<evidence type="ECO:0000256" key="6">
    <source>
        <dbReference type="SAM" id="Phobius"/>
    </source>
</evidence>
<evidence type="ECO:0008006" key="9">
    <source>
        <dbReference type="Google" id="ProtNLM"/>
    </source>
</evidence>
<accession>A0AA88I958</accession>
<evidence type="ECO:0000256" key="1">
    <source>
        <dbReference type="ARBA" id="ARBA00004141"/>
    </source>
</evidence>
<feature type="transmembrane region" description="Helical" evidence="6">
    <location>
        <begin position="194"/>
        <end position="219"/>
    </location>
</feature>
<dbReference type="PANTHER" id="PTHR19282">
    <property type="entry name" value="TETRASPANIN"/>
    <property type="match status" value="1"/>
</dbReference>
<proteinExistence type="predicted"/>
<dbReference type="Proteomes" id="UP001187531">
    <property type="component" value="Unassembled WGS sequence"/>
</dbReference>
<organism evidence="7 8">
    <name type="scientific">Artemia franciscana</name>
    <name type="common">Brine shrimp</name>
    <name type="synonym">Artemia sanfranciscana</name>
    <dbReference type="NCBI Taxonomy" id="6661"/>
    <lineage>
        <taxon>Eukaryota</taxon>
        <taxon>Metazoa</taxon>
        <taxon>Ecdysozoa</taxon>
        <taxon>Arthropoda</taxon>
        <taxon>Crustacea</taxon>
        <taxon>Branchiopoda</taxon>
        <taxon>Anostraca</taxon>
        <taxon>Artemiidae</taxon>
        <taxon>Artemia</taxon>
    </lineage>
</organism>
<dbReference type="AlphaFoldDB" id="A0AA88I958"/>
<dbReference type="Pfam" id="PF00335">
    <property type="entry name" value="Tetraspanin"/>
    <property type="match status" value="1"/>
</dbReference>
<keyword evidence="2 6" id="KW-0812">Transmembrane</keyword>
<keyword evidence="3 6" id="KW-1133">Transmembrane helix</keyword>
<feature type="transmembrane region" description="Helical" evidence="6">
    <location>
        <begin position="20"/>
        <end position="45"/>
    </location>
</feature>
<evidence type="ECO:0000313" key="8">
    <source>
        <dbReference type="Proteomes" id="UP001187531"/>
    </source>
</evidence>
<keyword evidence="4 6" id="KW-0472">Membrane</keyword>
<comment type="caution">
    <text evidence="7">The sequence shown here is derived from an EMBL/GenBank/DDBJ whole genome shotgun (WGS) entry which is preliminary data.</text>
</comment>
<dbReference type="PANTHER" id="PTHR19282:SF534">
    <property type="entry name" value="TETRASPANIN FAMILY-RELATED"/>
    <property type="match status" value="1"/>
</dbReference>
<feature type="region of interest" description="Disordered" evidence="5">
    <location>
        <begin position="237"/>
        <end position="273"/>
    </location>
</feature>
<comment type="subcellular location">
    <subcellularLocation>
        <location evidence="1">Membrane</location>
        <topology evidence="1">Multi-pass membrane protein</topology>
    </subcellularLocation>
</comment>
<gene>
    <name evidence="7" type="ORF">QYM36_003031</name>
</gene>
<dbReference type="InterPro" id="IPR008952">
    <property type="entry name" value="Tetraspanin_EC2_sf"/>
</dbReference>
<evidence type="ECO:0000256" key="4">
    <source>
        <dbReference type="ARBA" id="ARBA00023136"/>
    </source>
</evidence>
<dbReference type="SUPFAM" id="SSF48652">
    <property type="entry name" value="Tetraspanin"/>
    <property type="match status" value="1"/>
</dbReference>
<name>A0AA88I958_ARTSF</name>
<keyword evidence="8" id="KW-1185">Reference proteome</keyword>
<reference evidence="7" key="1">
    <citation type="submission" date="2023-07" db="EMBL/GenBank/DDBJ databases">
        <title>Chromosome-level genome assembly of Artemia franciscana.</title>
        <authorList>
            <person name="Jo E."/>
        </authorList>
    </citation>
    <scope>NUCLEOTIDE SEQUENCE</scope>
    <source>
        <tissue evidence="7">Whole body</tissue>
    </source>
</reference>
<feature type="transmembrane region" description="Helical" evidence="6">
    <location>
        <begin position="57"/>
        <end position="78"/>
    </location>
</feature>
<dbReference type="GO" id="GO:0005886">
    <property type="term" value="C:plasma membrane"/>
    <property type="evidence" value="ECO:0007669"/>
    <property type="project" value="TreeGrafter"/>
</dbReference>
<dbReference type="PROSITE" id="PS51257">
    <property type="entry name" value="PROKAR_LIPOPROTEIN"/>
    <property type="match status" value="1"/>
</dbReference>
<evidence type="ECO:0000313" key="7">
    <source>
        <dbReference type="EMBL" id="KAK2722709.1"/>
    </source>
</evidence>
<dbReference type="EMBL" id="JAVRJZ010000005">
    <property type="protein sequence ID" value="KAK2722709.1"/>
    <property type="molecule type" value="Genomic_DNA"/>
</dbReference>
<protein>
    <recommendedName>
        <fullName evidence="9">Tetraspanin</fullName>
    </recommendedName>
</protein>
<dbReference type="InterPro" id="IPR018499">
    <property type="entry name" value="Tetraspanin/Peripherin"/>
</dbReference>
<feature type="transmembrane region" description="Helical" evidence="6">
    <location>
        <begin position="90"/>
        <end position="112"/>
    </location>
</feature>
<evidence type="ECO:0000256" key="3">
    <source>
        <dbReference type="ARBA" id="ARBA00022989"/>
    </source>
</evidence>
<sequence length="273" mass="30516">MDIKKVFRIKKYEMGWIRYVLTAVCVAVFIVACIILSYMAWVLATTVGSEFVAETKVFSYTVMALGFLLFFTGLIGWIGSTTETLCTLKMFLILTAICMAIEIGGIATLNIMNTQMDDIIEHGWAEINQGTRNLIQTKLECCGYDRSTDEAMSRQDSCFPEVHSTEGSIGAEPKETFEDSCKEKLKEWFEKNKVGWVTGLASIGALQFMAGVITIFIMYKVKTVKSSFLFSQSKFTELSEDRTISTKKSASQAKSIGKQRKQDGSSTKKRAQT</sequence>
<evidence type="ECO:0000256" key="2">
    <source>
        <dbReference type="ARBA" id="ARBA00022692"/>
    </source>
</evidence>
<evidence type="ECO:0000256" key="5">
    <source>
        <dbReference type="SAM" id="MobiDB-lite"/>
    </source>
</evidence>